<dbReference type="Pfam" id="PF00990">
    <property type="entry name" value="GGDEF"/>
    <property type="match status" value="1"/>
</dbReference>
<evidence type="ECO:0000259" key="1">
    <source>
        <dbReference type="PROSITE" id="PS50887"/>
    </source>
</evidence>
<sequence>MTHSDSNDAAAFSGALNNDAEMFDLAPVSLWLEDYSALKALFAQWRADGVTNLRAYFAADPARVKECSACIRVLKINRKTLTLYGANDLDHLVAHLGSVFRDDMLATHIEELVQLWEGKSAFSSNTVNYTLSGQRLDIQLHGQVLPGYEENWERVLVSIEDVTERENARRRLSVSEGYALGLFAHSPVSLWVEDFSQVKKLLDEIRERGITDFRVFTDVHPEFVVRCMSEIKVLDVNQRTLDLFGAANKAALLRALRDVFRDDMEHHFREQLIDLWDGKLFQLREVVNYALDGTKLNLLLQFSVLPGREKDWSLVQVALTDITARKKAEAYLEYLGTHDVLTKLFNRSFYVDELNRLERKGPHPITIIMADLNGLKAANDELGHAAGDQLLRRAGEVLNSAIERPAHAARIGGDEFAILLPETDEEGGAAMIQSICDLIAINNTFYPDLTLSLSMGAATAEQGERMESVVKRADLVMLAAKRQHYMDMQHDRRRRVDAAPPISVAS</sequence>
<gene>
    <name evidence="2" type="ORF">CAK95_16250</name>
</gene>
<dbReference type="PANTHER" id="PTHR44757">
    <property type="entry name" value="DIGUANYLATE CYCLASE DGCP"/>
    <property type="match status" value="1"/>
</dbReference>
<dbReference type="KEGG" id="psin:CAK95_16250"/>
<accession>A0A1W6ZSR4</accession>
<dbReference type="NCBIfam" id="TIGR00254">
    <property type="entry name" value="GGDEF"/>
    <property type="match status" value="1"/>
</dbReference>
<keyword evidence="2" id="KW-0418">Kinase</keyword>
<dbReference type="InterPro" id="IPR035965">
    <property type="entry name" value="PAS-like_dom_sf"/>
</dbReference>
<evidence type="ECO:0000313" key="3">
    <source>
        <dbReference type="Proteomes" id="UP000194137"/>
    </source>
</evidence>
<organism evidence="2 3">
    <name type="scientific">Pseudorhodoplanes sinuspersici</name>
    <dbReference type="NCBI Taxonomy" id="1235591"/>
    <lineage>
        <taxon>Bacteria</taxon>
        <taxon>Pseudomonadati</taxon>
        <taxon>Pseudomonadota</taxon>
        <taxon>Alphaproteobacteria</taxon>
        <taxon>Hyphomicrobiales</taxon>
        <taxon>Pseudorhodoplanes</taxon>
    </lineage>
</organism>
<reference evidence="2 3" key="1">
    <citation type="submission" date="2017-05" db="EMBL/GenBank/DDBJ databases">
        <title>Full genome sequence of Pseudorhodoplanes sinuspersici.</title>
        <authorList>
            <person name="Dastgheib S.M.M."/>
            <person name="Shavandi M."/>
            <person name="Tirandaz H."/>
        </authorList>
    </citation>
    <scope>NUCLEOTIDE SEQUENCE [LARGE SCALE GENOMIC DNA]</scope>
    <source>
        <strain evidence="2 3">RIPI110</strain>
    </source>
</reference>
<proteinExistence type="predicted"/>
<dbReference type="PANTHER" id="PTHR44757:SF2">
    <property type="entry name" value="BIOFILM ARCHITECTURE MAINTENANCE PROTEIN MBAA"/>
    <property type="match status" value="1"/>
</dbReference>
<name>A0A1W6ZSR4_9HYPH</name>
<dbReference type="Gene3D" id="3.30.450.20">
    <property type="entry name" value="PAS domain"/>
    <property type="match status" value="2"/>
</dbReference>
<dbReference type="SUPFAM" id="SSF55073">
    <property type="entry name" value="Nucleotide cyclase"/>
    <property type="match status" value="1"/>
</dbReference>
<dbReference type="RefSeq" id="WP_086088854.1">
    <property type="nucleotide sequence ID" value="NZ_CP021112.1"/>
</dbReference>
<dbReference type="SMART" id="SM00267">
    <property type="entry name" value="GGDEF"/>
    <property type="match status" value="1"/>
</dbReference>
<feature type="domain" description="GGDEF" evidence="1">
    <location>
        <begin position="363"/>
        <end position="498"/>
    </location>
</feature>
<dbReference type="CDD" id="cd00130">
    <property type="entry name" value="PAS"/>
    <property type="match status" value="1"/>
</dbReference>
<dbReference type="Gene3D" id="3.30.70.270">
    <property type="match status" value="1"/>
</dbReference>
<protein>
    <submittedName>
        <fullName evidence="2">Histidine kinase</fullName>
    </submittedName>
</protein>
<keyword evidence="3" id="KW-1185">Reference proteome</keyword>
<dbReference type="STRING" id="1235591.CAK95_16250"/>
<dbReference type="PROSITE" id="PS50887">
    <property type="entry name" value="GGDEF"/>
    <property type="match status" value="1"/>
</dbReference>
<dbReference type="InterPro" id="IPR000160">
    <property type="entry name" value="GGDEF_dom"/>
</dbReference>
<dbReference type="OrthoDB" id="9789238at2"/>
<dbReference type="InterPro" id="IPR043128">
    <property type="entry name" value="Rev_trsase/Diguanyl_cyclase"/>
</dbReference>
<dbReference type="GO" id="GO:0016301">
    <property type="term" value="F:kinase activity"/>
    <property type="evidence" value="ECO:0007669"/>
    <property type="project" value="UniProtKB-KW"/>
</dbReference>
<dbReference type="Proteomes" id="UP000194137">
    <property type="component" value="Chromosome"/>
</dbReference>
<dbReference type="InterPro" id="IPR029787">
    <property type="entry name" value="Nucleotide_cyclase"/>
</dbReference>
<evidence type="ECO:0000313" key="2">
    <source>
        <dbReference type="EMBL" id="ARQ00459.1"/>
    </source>
</evidence>
<keyword evidence="2" id="KW-0808">Transferase</keyword>
<dbReference type="SUPFAM" id="SSF55785">
    <property type="entry name" value="PYP-like sensor domain (PAS domain)"/>
    <property type="match status" value="2"/>
</dbReference>
<dbReference type="EMBL" id="CP021112">
    <property type="protein sequence ID" value="ARQ00459.1"/>
    <property type="molecule type" value="Genomic_DNA"/>
</dbReference>
<dbReference type="InterPro" id="IPR052155">
    <property type="entry name" value="Biofilm_reg_signaling"/>
</dbReference>
<dbReference type="AlphaFoldDB" id="A0A1W6ZSR4"/>
<dbReference type="InterPro" id="IPR000014">
    <property type="entry name" value="PAS"/>
</dbReference>
<dbReference type="CDD" id="cd01949">
    <property type="entry name" value="GGDEF"/>
    <property type="match status" value="1"/>
</dbReference>